<name>A0A4C1YJD2_EUMVA</name>
<dbReference type="Proteomes" id="UP000299102">
    <property type="component" value="Unassembled WGS sequence"/>
</dbReference>
<dbReference type="EMBL" id="BGZK01001285">
    <property type="protein sequence ID" value="GBP76296.1"/>
    <property type="molecule type" value="Genomic_DNA"/>
</dbReference>
<sequence>MGSTTRITKLPRPNSSYADSAMEAVTYEVLCKCADNTSGIPGKTTPPLRGDVVTPNSPTDVTVELTNSPLYISVARLNLINRLKPKFPLRILDLNELNLEILKPLTGEIGCVGCDILKRKCRREKRNERETRNKPSEREVANEKERGAVCFYAILFVVARRGVTGAAGKLVRAGLAPEL</sequence>
<accession>A0A4C1YJD2</accession>
<organism evidence="1 2">
    <name type="scientific">Eumeta variegata</name>
    <name type="common">Bagworm moth</name>
    <name type="synonym">Eumeta japonica</name>
    <dbReference type="NCBI Taxonomy" id="151549"/>
    <lineage>
        <taxon>Eukaryota</taxon>
        <taxon>Metazoa</taxon>
        <taxon>Ecdysozoa</taxon>
        <taxon>Arthropoda</taxon>
        <taxon>Hexapoda</taxon>
        <taxon>Insecta</taxon>
        <taxon>Pterygota</taxon>
        <taxon>Neoptera</taxon>
        <taxon>Endopterygota</taxon>
        <taxon>Lepidoptera</taxon>
        <taxon>Glossata</taxon>
        <taxon>Ditrysia</taxon>
        <taxon>Tineoidea</taxon>
        <taxon>Psychidae</taxon>
        <taxon>Oiketicinae</taxon>
        <taxon>Eumeta</taxon>
    </lineage>
</organism>
<dbReference type="AlphaFoldDB" id="A0A4C1YJD2"/>
<evidence type="ECO:0000313" key="2">
    <source>
        <dbReference type="Proteomes" id="UP000299102"/>
    </source>
</evidence>
<proteinExistence type="predicted"/>
<reference evidence="1 2" key="1">
    <citation type="journal article" date="2019" name="Commun. Biol.">
        <title>The bagworm genome reveals a unique fibroin gene that provides high tensile strength.</title>
        <authorList>
            <person name="Kono N."/>
            <person name="Nakamura H."/>
            <person name="Ohtoshi R."/>
            <person name="Tomita M."/>
            <person name="Numata K."/>
            <person name="Arakawa K."/>
        </authorList>
    </citation>
    <scope>NUCLEOTIDE SEQUENCE [LARGE SCALE GENOMIC DNA]</scope>
</reference>
<keyword evidence="2" id="KW-1185">Reference proteome</keyword>
<evidence type="ECO:0000313" key="1">
    <source>
        <dbReference type="EMBL" id="GBP76296.1"/>
    </source>
</evidence>
<comment type="caution">
    <text evidence="1">The sequence shown here is derived from an EMBL/GenBank/DDBJ whole genome shotgun (WGS) entry which is preliminary data.</text>
</comment>
<gene>
    <name evidence="1" type="ORF">EVAR_28924_1</name>
</gene>
<protein>
    <submittedName>
        <fullName evidence="1">Uncharacterized protein</fullName>
    </submittedName>
</protein>